<dbReference type="SMART" id="SM00487">
    <property type="entry name" value="DEXDc"/>
    <property type="match status" value="1"/>
</dbReference>
<gene>
    <name evidence="7" type="ORF">Z518_08711</name>
</gene>
<evidence type="ECO:0000259" key="6">
    <source>
        <dbReference type="PROSITE" id="PS51192"/>
    </source>
</evidence>
<keyword evidence="4" id="KW-0067">ATP-binding</keyword>
<dbReference type="InterPro" id="IPR059032">
    <property type="entry name" value="WHD_DDX60"/>
</dbReference>
<dbReference type="InterPro" id="IPR052431">
    <property type="entry name" value="SKI2_subfamily_helicases"/>
</dbReference>
<dbReference type="PANTHER" id="PTHR44533">
    <property type="entry name" value="DEAD/H RNA HELICASE, PUTATIVE-RELATED"/>
    <property type="match status" value="1"/>
</dbReference>
<dbReference type="Proteomes" id="UP000053617">
    <property type="component" value="Unassembled WGS sequence"/>
</dbReference>
<dbReference type="STRING" id="1442369.A0A0D2IA70"/>
<feature type="compositionally biased region" description="Basic residues" evidence="5">
    <location>
        <begin position="651"/>
        <end position="666"/>
    </location>
</feature>
<dbReference type="GO" id="GO:0003676">
    <property type="term" value="F:nucleic acid binding"/>
    <property type="evidence" value="ECO:0007669"/>
    <property type="project" value="InterPro"/>
</dbReference>
<dbReference type="GO" id="GO:0004386">
    <property type="term" value="F:helicase activity"/>
    <property type="evidence" value="ECO:0007669"/>
    <property type="project" value="UniProtKB-KW"/>
</dbReference>
<feature type="compositionally biased region" description="Basic and acidic residues" evidence="5">
    <location>
        <begin position="1829"/>
        <end position="1838"/>
    </location>
</feature>
<dbReference type="OrthoDB" id="2320933at2759"/>
<keyword evidence="3" id="KW-0347">Helicase</keyword>
<dbReference type="CDD" id="cd18025">
    <property type="entry name" value="DEXHc_DDX60"/>
    <property type="match status" value="1"/>
</dbReference>
<dbReference type="InterPro" id="IPR011545">
    <property type="entry name" value="DEAD/DEAH_box_helicase_dom"/>
</dbReference>
<keyword evidence="8" id="KW-1185">Reference proteome</keyword>
<evidence type="ECO:0000256" key="3">
    <source>
        <dbReference type="ARBA" id="ARBA00022806"/>
    </source>
</evidence>
<dbReference type="SUPFAM" id="SSF52540">
    <property type="entry name" value="P-loop containing nucleoside triphosphate hydrolases"/>
    <property type="match status" value="1"/>
</dbReference>
<feature type="compositionally biased region" description="Polar residues" evidence="5">
    <location>
        <begin position="259"/>
        <end position="269"/>
    </location>
</feature>
<dbReference type="PANTHER" id="PTHR44533:SF4">
    <property type="entry name" value="DEAD_H RNA HELICASE, PUTATIVE-RELATED"/>
    <property type="match status" value="1"/>
</dbReference>
<evidence type="ECO:0000313" key="8">
    <source>
        <dbReference type="Proteomes" id="UP000053617"/>
    </source>
</evidence>
<dbReference type="RefSeq" id="XP_013269905.1">
    <property type="nucleotide sequence ID" value="XM_013414451.1"/>
</dbReference>
<evidence type="ECO:0000256" key="1">
    <source>
        <dbReference type="ARBA" id="ARBA00022741"/>
    </source>
</evidence>
<reference evidence="7 8" key="1">
    <citation type="submission" date="2015-01" db="EMBL/GenBank/DDBJ databases">
        <title>The Genome Sequence of Rhinocladiella mackenzie CBS 650.93.</title>
        <authorList>
            <consortium name="The Broad Institute Genomics Platform"/>
            <person name="Cuomo C."/>
            <person name="de Hoog S."/>
            <person name="Gorbushina A."/>
            <person name="Stielow B."/>
            <person name="Teixiera M."/>
            <person name="Abouelleil A."/>
            <person name="Chapman S.B."/>
            <person name="Priest M."/>
            <person name="Young S.K."/>
            <person name="Wortman J."/>
            <person name="Nusbaum C."/>
            <person name="Birren B."/>
        </authorList>
    </citation>
    <scope>NUCLEOTIDE SEQUENCE [LARGE SCALE GENOMIC DNA]</scope>
    <source>
        <strain evidence="7 8">CBS 650.93</strain>
    </source>
</reference>
<feature type="domain" description="Helicase ATP-binding" evidence="6">
    <location>
        <begin position="865"/>
        <end position="1035"/>
    </location>
</feature>
<dbReference type="InterPro" id="IPR001650">
    <property type="entry name" value="Helicase_C-like"/>
</dbReference>
<keyword evidence="1" id="KW-0547">Nucleotide-binding</keyword>
<feature type="region of interest" description="Disordered" evidence="5">
    <location>
        <begin position="259"/>
        <end position="285"/>
    </location>
</feature>
<feature type="compositionally biased region" description="Basic residues" evidence="5">
    <location>
        <begin position="1276"/>
        <end position="1290"/>
    </location>
</feature>
<accession>A0A0D2IA70</accession>
<feature type="region of interest" description="Disordered" evidence="5">
    <location>
        <begin position="162"/>
        <end position="200"/>
    </location>
</feature>
<feature type="region of interest" description="Disordered" evidence="5">
    <location>
        <begin position="1273"/>
        <end position="1300"/>
    </location>
</feature>
<dbReference type="PROSITE" id="PS51192">
    <property type="entry name" value="HELICASE_ATP_BIND_1"/>
    <property type="match status" value="1"/>
</dbReference>
<dbReference type="VEuPathDB" id="FungiDB:Z518_08711"/>
<organism evidence="7 8">
    <name type="scientific">Rhinocladiella mackenziei CBS 650.93</name>
    <dbReference type="NCBI Taxonomy" id="1442369"/>
    <lineage>
        <taxon>Eukaryota</taxon>
        <taxon>Fungi</taxon>
        <taxon>Dikarya</taxon>
        <taxon>Ascomycota</taxon>
        <taxon>Pezizomycotina</taxon>
        <taxon>Eurotiomycetes</taxon>
        <taxon>Chaetothyriomycetidae</taxon>
        <taxon>Chaetothyriales</taxon>
        <taxon>Herpotrichiellaceae</taxon>
        <taxon>Rhinocladiella</taxon>
    </lineage>
</organism>
<dbReference type="CDD" id="cd18795">
    <property type="entry name" value="SF2_C_Ski2"/>
    <property type="match status" value="1"/>
</dbReference>
<dbReference type="Pfam" id="PF23002">
    <property type="entry name" value="PIN-like_DDX60"/>
    <property type="match status" value="1"/>
</dbReference>
<dbReference type="EMBL" id="KN847480">
    <property type="protein sequence ID" value="KIX02769.1"/>
    <property type="molecule type" value="Genomic_DNA"/>
</dbReference>
<evidence type="ECO:0000256" key="2">
    <source>
        <dbReference type="ARBA" id="ARBA00022801"/>
    </source>
</evidence>
<dbReference type="Pfam" id="PF00270">
    <property type="entry name" value="DEAD"/>
    <property type="match status" value="1"/>
</dbReference>
<feature type="compositionally biased region" description="Basic and acidic residues" evidence="5">
    <location>
        <begin position="1291"/>
        <end position="1300"/>
    </location>
</feature>
<dbReference type="Gene3D" id="3.40.50.300">
    <property type="entry name" value="P-loop containing nucleotide triphosphate hydrolases"/>
    <property type="match status" value="2"/>
</dbReference>
<feature type="region of interest" description="Disordered" evidence="5">
    <location>
        <begin position="630"/>
        <end position="667"/>
    </location>
</feature>
<evidence type="ECO:0000313" key="7">
    <source>
        <dbReference type="EMBL" id="KIX02769.1"/>
    </source>
</evidence>
<dbReference type="GeneID" id="25296782"/>
<dbReference type="GO" id="GO:0016787">
    <property type="term" value="F:hydrolase activity"/>
    <property type="evidence" value="ECO:0007669"/>
    <property type="project" value="UniProtKB-KW"/>
</dbReference>
<sequence>MARSRDPLEWYDSLYSRTVDLIGDYAGDELFIIEGDSLLLHSFSDEKLDFSPGFQQLHATYIVENFLRALLQRKCNFHVVFFSKQADMCIPQNTPVELHSRYLLAREAIIQHLSYNLTLTVPSIEVKAFDTYRSTDFAKYLTSRGAYFFMCHDGSFPRSDTAGKYGSSRKDGDGNAEDPDGASQTSLNRTSLSEHSEEISNEENLTALRLEYLRKVTLRSMIHWFICRGYNIALITSVECRDTKVMAMIVEGSRKKAQQLPQIQSTTRQVPGDSWTGSRSEHQAEPQILEETACDTAEKKKNLNGVGKKGTALSRQQNSNLNNTNSLVSQAEVLTELLTTPNGTPVPALTQRVLLVVMTLSHMFRSDTIGITHLLEARAMLLHVIALEECRLPDRAVGSINHPRSTKFLKDFIDTARHVLVSDPWRSSLLRPKLRCDLADLLDGRLFLNIVSRLQEPGVQHAFAPSLLLRFEALASSLDDTCGINLRFEPTTQRTLTKLARTMQGPGFNETIHTNRDKELAKPRNGYEVSGAVLPFSNPVFNAHLAPVHLVIDESATEQTTSRIFQERSHWHNHKRPIDQKVALTMTERQKARTHRRNQLFMAEMRDYAASLTNAIGGVLEPETVVVAPSKGRAQKSKAGSAEIEDASSKFKPKKGPAHGGMKHGFKPNVKDLAAAATLERQNKNITKQIEAWTAKRAGFDREPNLASRFLMVKNYLDSLAKNKRTTLEAEALTYMLSILVEIWITKCATDERAHAMPIAVLIWNLILQIANLNQGITAEIATCVASTVSALRLPAMEPLPVQGRRSLSLQFADFRSRKESLDIQLSPLEFQLIHAGPFFDRNMDSAPDPRVPDFEPDKWQRDVLDQIDAKNSVFVVAPTSAGKTFISFYAMKQVLEEDDNGVLVYVAPTKALVNQIAAEVQARFSKSFKHGGKSVWAVHTRDYRINNPTGCQVLVTVPHMLQIMLLAPGNASAWSSRVKRIIFDEIHCIGQAEDGVVWEQLLLLTPCPIIALSATVGNPRKFSAWLSQTQETNGIHLEMIEHRHRYSDLRKYVYNPPQNFLFNGFSVRPQLPSVGLDNAVGITFMHPVTSLVDRSRGMPDDLSLEPRDCWMLWNAMKKHQTKDFPVDELLDPLNCLPRIVRRADVIEWEAKLKALLKTWMESHQSPFEMVLRELEDALRSASRPELQISSGKLKESESPCSVEDANCLNTTLPLVCSLHDQGALPALFFNYDRSSCELMCRCLISEFQGAEARWKESSQAWKTQVSKWEDWKQSQARHAKKKAPKKTKRGMADDEGATRIERMRDAGSAESSPYESFNPDDPVNGFHLADTQKLTPSELQQYADDLKVRLVPDWLIDALKRGIGVHHAGLNRKYRQVCEILFRKGYLRVVIATGTLALGINMPCKTVVFSGDSIFLTALNFRQAAGRAGRRGFDVLGNVVFQGVPYSKVCRLLSSRLPDLNGHFPITTSLVLRLFILLHESKHAAYAVKAINSILSCPRIYLGGPESKHTVLHHLRFSIEYLRRNHLLDASGAPLNFAGCVSHLYYTGNAGFAFHALLKSGYFSKLCADIHFRPKQVLLTLMLVMSHLFGRQYLRQSVLESHRAAMRWSSSVVILPPLPKAATSIMQAHNDRTLDIYAAYVSTFIDQHVKEADHNLPLTGMKCGGDKSLKEIGLLVSALPPVRINSAFVALSGHRDEWESVSDLCKMVRSGVWLEEAVVPYVGTYPGDGTTLLNAYLYDFFKHGSVLALEKENGIRRGDIWFVLNDFSLVLATIVTSLENFLKLSLTTGTEMLDVMGSGDTRELELDERVLEVELGNECTISPSILSVHEKTKDDSTSPKPPSALRKKPADSWDDEISDDMVENDIGIPETMGEALKAAKPEKKHFGKGMKLLREVEDNGGGLELGDGELSMILKAFTMLQDEFNQKFKVMWA</sequence>
<protein>
    <submittedName>
        <fullName evidence="7">Rhinocladiella mackenziei CBS 650.93 unplaced genomic scaffold supercont1.6, whole genome shotgun sequence</fullName>
    </submittedName>
</protein>
<dbReference type="SMART" id="SM00490">
    <property type="entry name" value="HELICc"/>
    <property type="match status" value="1"/>
</dbReference>
<dbReference type="Pfam" id="PF26076">
    <property type="entry name" value="WHD_DDX60"/>
    <property type="match status" value="1"/>
</dbReference>
<dbReference type="Pfam" id="PF00271">
    <property type="entry name" value="Helicase_C"/>
    <property type="match status" value="1"/>
</dbReference>
<dbReference type="InterPro" id="IPR055124">
    <property type="entry name" value="PIN-like_DDX60"/>
</dbReference>
<dbReference type="GO" id="GO:0005524">
    <property type="term" value="F:ATP binding"/>
    <property type="evidence" value="ECO:0007669"/>
    <property type="project" value="UniProtKB-KW"/>
</dbReference>
<dbReference type="FunFam" id="3.40.50.300:FF:001039">
    <property type="entry name" value="ATP-dependent RNA helicase DDX60"/>
    <property type="match status" value="1"/>
</dbReference>
<evidence type="ECO:0000256" key="4">
    <source>
        <dbReference type="ARBA" id="ARBA00022840"/>
    </source>
</evidence>
<feature type="region of interest" description="Disordered" evidence="5">
    <location>
        <begin position="1827"/>
        <end position="1857"/>
    </location>
</feature>
<dbReference type="HOGENOM" id="CLU_002305_2_0_1"/>
<dbReference type="InterPro" id="IPR027417">
    <property type="entry name" value="P-loop_NTPase"/>
</dbReference>
<proteinExistence type="predicted"/>
<dbReference type="InterPro" id="IPR014001">
    <property type="entry name" value="Helicase_ATP-bd"/>
</dbReference>
<dbReference type="GO" id="GO:0005737">
    <property type="term" value="C:cytoplasm"/>
    <property type="evidence" value="ECO:0007669"/>
    <property type="project" value="TreeGrafter"/>
</dbReference>
<evidence type="ECO:0000256" key="5">
    <source>
        <dbReference type="SAM" id="MobiDB-lite"/>
    </source>
</evidence>
<keyword evidence="2" id="KW-0378">Hydrolase</keyword>
<name>A0A0D2IA70_9EURO</name>